<organism evidence="7 8">
    <name type="scientific">Nocardioides daedukensis</name>
    <dbReference type="NCBI Taxonomy" id="634462"/>
    <lineage>
        <taxon>Bacteria</taxon>
        <taxon>Bacillati</taxon>
        <taxon>Actinomycetota</taxon>
        <taxon>Actinomycetes</taxon>
        <taxon>Propionibacteriales</taxon>
        <taxon>Nocardioidaceae</taxon>
        <taxon>Nocardioides</taxon>
    </lineage>
</organism>
<accession>A0A7Y9RZT2</accession>
<evidence type="ECO:0000313" key="7">
    <source>
        <dbReference type="EMBL" id="NYG58339.1"/>
    </source>
</evidence>
<dbReference type="InterPro" id="IPR051611">
    <property type="entry name" value="ECF_transporter_component"/>
</dbReference>
<sequence length="229" mass="25295">MAAGHDGRLLGNGPDAHHHSTPVHRVPAHLKVLVLVGFMLVVVATPHQWWPLYVVWLAVVLGVIATARIRPLWMLSRMLIEVPFVLFAVLMPFIATGERIDVLGVSVSQPGLVAGATFLVKATLGVMASLSLAATTDPVDLLRGLRRLHMPEQLVSIMGFMIRYLDVITGELSRMVVGMRSRGCDPKSPRHWPTLARTLGALFIRSYERGERMHLAMLSRGYTGRMPEL</sequence>
<dbReference type="PANTHER" id="PTHR34857">
    <property type="entry name" value="SLL0384 PROTEIN"/>
    <property type="match status" value="1"/>
</dbReference>
<proteinExistence type="predicted"/>
<gene>
    <name evidence="7" type="ORF">BJ980_001262</name>
</gene>
<dbReference type="InterPro" id="IPR012809">
    <property type="entry name" value="ECF_CbiQ"/>
</dbReference>
<comment type="caution">
    <text evidence="7">The sequence shown here is derived from an EMBL/GenBank/DDBJ whole genome shotgun (WGS) entry which is preliminary data.</text>
</comment>
<evidence type="ECO:0000256" key="2">
    <source>
        <dbReference type="ARBA" id="ARBA00022475"/>
    </source>
</evidence>
<evidence type="ECO:0000256" key="6">
    <source>
        <dbReference type="SAM" id="Phobius"/>
    </source>
</evidence>
<comment type="subcellular location">
    <subcellularLocation>
        <location evidence="1">Cell membrane</location>
        <topology evidence="1">Multi-pass membrane protein</topology>
    </subcellularLocation>
</comment>
<evidence type="ECO:0000256" key="1">
    <source>
        <dbReference type="ARBA" id="ARBA00004651"/>
    </source>
</evidence>
<dbReference type="CDD" id="cd16914">
    <property type="entry name" value="EcfT"/>
    <property type="match status" value="1"/>
</dbReference>
<keyword evidence="2" id="KW-1003">Cell membrane</keyword>
<dbReference type="PANTHER" id="PTHR34857:SF2">
    <property type="entry name" value="SLL0384 PROTEIN"/>
    <property type="match status" value="1"/>
</dbReference>
<evidence type="ECO:0000313" key="8">
    <source>
        <dbReference type="Proteomes" id="UP000540656"/>
    </source>
</evidence>
<evidence type="ECO:0000256" key="3">
    <source>
        <dbReference type="ARBA" id="ARBA00022692"/>
    </source>
</evidence>
<dbReference type="AlphaFoldDB" id="A0A7Y9RZT2"/>
<protein>
    <submittedName>
        <fullName evidence="7">Cobalt/nickel transport system permease protein</fullName>
    </submittedName>
</protein>
<dbReference type="NCBIfam" id="TIGR02454">
    <property type="entry name" value="ECF_T_CbiQ"/>
    <property type="match status" value="1"/>
</dbReference>
<dbReference type="Proteomes" id="UP000540656">
    <property type="component" value="Unassembled WGS sequence"/>
</dbReference>
<keyword evidence="8" id="KW-1185">Reference proteome</keyword>
<evidence type="ECO:0000256" key="4">
    <source>
        <dbReference type="ARBA" id="ARBA00022989"/>
    </source>
</evidence>
<reference evidence="7 8" key="1">
    <citation type="submission" date="2020-07" db="EMBL/GenBank/DDBJ databases">
        <title>Sequencing the genomes of 1000 actinobacteria strains.</title>
        <authorList>
            <person name="Klenk H.-P."/>
        </authorList>
    </citation>
    <scope>NUCLEOTIDE SEQUENCE [LARGE SCALE GENOMIC DNA]</scope>
    <source>
        <strain evidence="7 8">DSM 23819</strain>
    </source>
</reference>
<feature type="transmembrane region" description="Helical" evidence="6">
    <location>
        <begin position="79"/>
        <end position="100"/>
    </location>
</feature>
<dbReference type="EMBL" id="JACCAA010000001">
    <property type="protein sequence ID" value="NYG58339.1"/>
    <property type="molecule type" value="Genomic_DNA"/>
</dbReference>
<dbReference type="RefSeq" id="WP_179501510.1">
    <property type="nucleotide sequence ID" value="NZ_JACCAA010000001.1"/>
</dbReference>
<feature type="transmembrane region" description="Helical" evidence="6">
    <location>
        <begin position="50"/>
        <end position="67"/>
    </location>
</feature>
<feature type="transmembrane region" description="Helical" evidence="6">
    <location>
        <begin position="28"/>
        <end position="44"/>
    </location>
</feature>
<keyword evidence="3 6" id="KW-0812">Transmembrane</keyword>
<keyword evidence="4 6" id="KW-1133">Transmembrane helix</keyword>
<feature type="transmembrane region" description="Helical" evidence="6">
    <location>
        <begin position="112"/>
        <end position="133"/>
    </location>
</feature>
<keyword evidence="5 6" id="KW-0472">Membrane</keyword>
<dbReference type="Pfam" id="PF02361">
    <property type="entry name" value="CbiQ"/>
    <property type="match status" value="1"/>
</dbReference>
<evidence type="ECO:0000256" key="5">
    <source>
        <dbReference type="ARBA" id="ARBA00023136"/>
    </source>
</evidence>
<name>A0A7Y9RZT2_9ACTN</name>
<dbReference type="GO" id="GO:0043190">
    <property type="term" value="C:ATP-binding cassette (ABC) transporter complex"/>
    <property type="evidence" value="ECO:0007669"/>
    <property type="project" value="InterPro"/>
</dbReference>
<dbReference type="InterPro" id="IPR003339">
    <property type="entry name" value="ABC/ECF_trnsptr_transmembrane"/>
</dbReference>
<dbReference type="GO" id="GO:0006824">
    <property type="term" value="P:cobalt ion transport"/>
    <property type="evidence" value="ECO:0007669"/>
    <property type="project" value="InterPro"/>
</dbReference>